<comment type="caution">
    <text evidence="2">The sequence shown here is derived from an EMBL/GenBank/DDBJ whole genome shotgun (WGS) entry which is preliminary data.</text>
</comment>
<protein>
    <submittedName>
        <fullName evidence="2">Uncharacterized protein</fullName>
    </submittedName>
</protein>
<evidence type="ECO:0000313" key="2">
    <source>
        <dbReference type="EMBL" id="KKL28702.1"/>
    </source>
</evidence>
<sequence length="123" mass="13590">MKNVYFYIVGSSECLLKKPMDSPPRMGEKVRLSGGGQGDYIVHDVINHIDIESPPSQTQTPQSQTLPQPQGTANVQHAAQQMLAQIQMQQLKMQQAQPTQQQSSVGTVAVEVILRQVFAMQQS</sequence>
<feature type="compositionally biased region" description="Low complexity" evidence="1">
    <location>
        <begin position="53"/>
        <end position="77"/>
    </location>
</feature>
<accession>A0A0F9CQN2</accession>
<proteinExistence type="predicted"/>
<organism evidence="2">
    <name type="scientific">marine sediment metagenome</name>
    <dbReference type="NCBI Taxonomy" id="412755"/>
    <lineage>
        <taxon>unclassified sequences</taxon>
        <taxon>metagenomes</taxon>
        <taxon>ecological metagenomes</taxon>
    </lineage>
</organism>
<feature type="region of interest" description="Disordered" evidence="1">
    <location>
        <begin position="51"/>
        <end position="77"/>
    </location>
</feature>
<reference evidence="2" key="1">
    <citation type="journal article" date="2015" name="Nature">
        <title>Complex archaea that bridge the gap between prokaryotes and eukaryotes.</title>
        <authorList>
            <person name="Spang A."/>
            <person name="Saw J.H."/>
            <person name="Jorgensen S.L."/>
            <person name="Zaremba-Niedzwiedzka K."/>
            <person name="Martijn J."/>
            <person name="Lind A.E."/>
            <person name="van Eijk R."/>
            <person name="Schleper C."/>
            <person name="Guy L."/>
            <person name="Ettema T.J."/>
        </authorList>
    </citation>
    <scope>NUCLEOTIDE SEQUENCE</scope>
</reference>
<dbReference type="AlphaFoldDB" id="A0A0F9CQN2"/>
<gene>
    <name evidence="2" type="ORF">LCGC14_2372480</name>
</gene>
<name>A0A0F9CQN2_9ZZZZ</name>
<dbReference type="EMBL" id="LAZR01035003">
    <property type="protein sequence ID" value="KKL28702.1"/>
    <property type="molecule type" value="Genomic_DNA"/>
</dbReference>
<evidence type="ECO:0000256" key="1">
    <source>
        <dbReference type="SAM" id="MobiDB-lite"/>
    </source>
</evidence>